<dbReference type="Proteomes" id="UP000015104">
    <property type="component" value="Unassembled WGS sequence"/>
</dbReference>
<accession>T1KXN8</accession>
<reference evidence="1" key="2">
    <citation type="submission" date="2015-06" db="UniProtKB">
        <authorList>
            <consortium name="EnsemblMetazoa"/>
        </authorList>
    </citation>
    <scope>IDENTIFICATION</scope>
</reference>
<dbReference type="HOGENOM" id="CLU_071407_0_0_1"/>
<evidence type="ECO:0000313" key="1">
    <source>
        <dbReference type="EnsemblMetazoa" id="tetur26g00830.1"/>
    </source>
</evidence>
<dbReference type="KEGG" id="tut:107368200"/>
<dbReference type="EMBL" id="CAEY01000696">
    <property type="status" value="NOT_ANNOTATED_CDS"/>
    <property type="molecule type" value="Genomic_DNA"/>
</dbReference>
<keyword evidence="2" id="KW-1185">Reference proteome</keyword>
<dbReference type="AlphaFoldDB" id="T1KXN8"/>
<reference evidence="2" key="1">
    <citation type="submission" date="2011-08" db="EMBL/GenBank/DDBJ databases">
        <authorList>
            <person name="Rombauts S."/>
        </authorList>
    </citation>
    <scope>NUCLEOTIDE SEQUENCE</scope>
    <source>
        <strain evidence="2">London</strain>
    </source>
</reference>
<protein>
    <submittedName>
        <fullName evidence="1">Uncharacterized protein</fullName>
    </submittedName>
</protein>
<name>T1KXN8_TETUR</name>
<sequence>MNTNDADIDKTTIKVQVSDTYRDLILDWSMEFWDLKKEIFKQLAEFTGIPMEKTSSLVFAKQPTGNNVFPDSPFVHFPGNRAFLLLKNWFPRPEEVPRFRCSYTKADYRDKFFRDGDCFALNTRMKMKVSLDELYVSYSLVHRDLIDETECSKLFCHHMSNKAFLDKQVKIINSDIESHLRDQPRPNVEGIDFLGNELYAAILTREKEILADLNIGQYFQSYCKFGRHWFLTRSPRTYWPNRG</sequence>
<proteinExistence type="predicted"/>
<dbReference type="EnsemblMetazoa" id="tetur26g00830.1">
    <property type="protein sequence ID" value="tetur26g00830.1"/>
    <property type="gene ID" value="tetur26g00830"/>
</dbReference>
<gene>
    <name evidence="1" type="primary">107368200</name>
</gene>
<organism evidence="1 2">
    <name type="scientific">Tetranychus urticae</name>
    <name type="common">Two-spotted spider mite</name>
    <dbReference type="NCBI Taxonomy" id="32264"/>
    <lineage>
        <taxon>Eukaryota</taxon>
        <taxon>Metazoa</taxon>
        <taxon>Ecdysozoa</taxon>
        <taxon>Arthropoda</taxon>
        <taxon>Chelicerata</taxon>
        <taxon>Arachnida</taxon>
        <taxon>Acari</taxon>
        <taxon>Acariformes</taxon>
        <taxon>Trombidiformes</taxon>
        <taxon>Prostigmata</taxon>
        <taxon>Eleutherengona</taxon>
        <taxon>Raphignathae</taxon>
        <taxon>Tetranychoidea</taxon>
        <taxon>Tetranychidae</taxon>
        <taxon>Tetranychus</taxon>
    </lineage>
</organism>
<evidence type="ECO:0000313" key="2">
    <source>
        <dbReference type="Proteomes" id="UP000015104"/>
    </source>
</evidence>